<dbReference type="EMBL" id="GBXM01052659">
    <property type="protein sequence ID" value="JAH55918.1"/>
    <property type="molecule type" value="Transcribed_RNA"/>
</dbReference>
<dbReference type="AlphaFoldDB" id="A0A0E9TT62"/>
<evidence type="ECO:0000313" key="1">
    <source>
        <dbReference type="EMBL" id="JAH55918.1"/>
    </source>
</evidence>
<protein>
    <submittedName>
        <fullName evidence="1">Uncharacterized protein</fullName>
    </submittedName>
</protein>
<proteinExistence type="predicted"/>
<name>A0A0E9TT62_ANGAN</name>
<organism evidence="1">
    <name type="scientific">Anguilla anguilla</name>
    <name type="common">European freshwater eel</name>
    <name type="synonym">Muraena anguilla</name>
    <dbReference type="NCBI Taxonomy" id="7936"/>
    <lineage>
        <taxon>Eukaryota</taxon>
        <taxon>Metazoa</taxon>
        <taxon>Chordata</taxon>
        <taxon>Craniata</taxon>
        <taxon>Vertebrata</taxon>
        <taxon>Euteleostomi</taxon>
        <taxon>Actinopterygii</taxon>
        <taxon>Neopterygii</taxon>
        <taxon>Teleostei</taxon>
        <taxon>Anguilliformes</taxon>
        <taxon>Anguillidae</taxon>
        <taxon>Anguilla</taxon>
    </lineage>
</organism>
<sequence>MNLNTTSLQLFLPHSCDKPVYYNLLIKLSIYT</sequence>
<accession>A0A0E9TT62</accession>
<reference evidence="1" key="1">
    <citation type="submission" date="2014-11" db="EMBL/GenBank/DDBJ databases">
        <authorList>
            <person name="Amaro Gonzalez C."/>
        </authorList>
    </citation>
    <scope>NUCLEOTIDE SEQUENCE</scope>
</reference>
<reference evidence="1" key="2">
    <citation type="journal article" date="2015" name="Fish Shellfish Immunol.">
        <title>Early steps in the European eel (Anguilla anguilla)-Vibrio vulnificus interaction in the gills: Role of the RtxA13 toxin.</title>
        <authorList>
            <person name="Callol A."/>
            <person name="Pajuelo D."/>
            <person name="Ebbesson L."/>
            <person name="Teles M."/>
            <person name="MacKenzie S."/>
            <person name="Amaro C."/>
        </authorList>
    </citation>
    <scope>NUCLEOTIDE SEQUENCE</scope>
</reference>